<feature type="non-terminal residue" evidence="2">
    <location>
        <position position="246"/>
    </location>
</feature>
<feature type="region of interest" description="Disordered" evidence="1">
    <location>
        <begin position="130"/>
        <end position="178"/>
    </location>
</feature>
<gene>
    <name evidence="2" type="ORF">ADUPG1_002172</name>
</gene>
<name>A0ABQ5KHM8_9EUKA</name>
<comment type="caution">
    <text evidence="2">The sequence shown here is derived from an EMBL/GenBank/DDBJ whole genome shotgun (WGS) entry which is preliminary data.</text>
</comment>
<organism evidence="2 3">
    <name type="scientific">Aduncisulcus paluster</name>
    <dbReference type="NCBI Taxonomy" id="2918883"/>
    <lineage>
        <taxon>Eukaryota</taxon>
        <taxon>Metamonada</taxon>
        <taxon>Carpediemonas-like organisms</taxon>
        <taxon>Aduncisulcus</taxon>
    </lineage>
</organism>
<evidence type="ECO:0000313" key="3">
    <source>
        <dbReference type="Proteomes" id="UP001057375"/>
    </source>
</evidence>
<evidence type="ECO:0008006" key="4">
    <source>
        <dbReference type="Google" id="ProtNLM"/>
    </source>
</evidence>
<sequence>GFMRKARLIECECEGNTITSDQAMKYTYKWDTLRSEMLEEHHIPREKESKMVDCFVDGIKPEHFKTKIKEAVALLREQIRSGRASGSDTIPDSDTLEGLCAYFTREVQTIDKLVDEYKQRLGHYEYIQEKKPASHSDDGGKRTEMKPTPGTIPTFTMPRDTISRPTRSFQSERGFGGTERRRELHPKCVFCGYSNHWAWECRRMSGRGPYSGTKRLAVTKDAWRHYGQIVQSKRPELMEKFTKLLE</sequence>
<evidence type="ECO:0000313" key="2">
    <source>
        <dbReference type="EMBL" id="GKT32022.1"/>
    </source>
</evidence>
<protein>
    <recommendedName>
        <fullName evidence="4">CCHC-type domain-containing protein</fullName>
    </recommendedName>
</protein>
<dbReference type="Proteomes" id="UP001057375">
    <property type="component" value="Unassembled WGS sequence"/>
</dbReference>
<reference evidence="2" key="1">
    <citation type="submission" date="2022-03" db="EMBL/GenBank/DDBJ databases">
        <title>Draft genome sequence of Aduncisulcus paluster, a free-living microaerophilic Fornicata.</title>
        <authorList>
            <person name="Yuyama I."/>
            <person name="Kume K."/>
            <person name="Tamura T."/>
            <person name="Inagaki Y."/>
            <person name="Hashimoto T."/>
        </authorList>
    </citation>
    <scope>NUCLEOTIDE SEQUENCE</scope>
    <source>
        <strain evidence="2">NY0171</strain>
    </source>
</reference>
<evidence type="ECO:0000256" key="1">
    <source>
        <dbReference type="SAM" id="MobiDB-lite"/>
    </source>
</evidence>
<feature type="non-terminal residue" evidence="2">
    <location>
        <position position="1"/>
    </location>
</feature>
<feature type="compositionally biased region" description="Basic and acidic residues" evidence="1">
    <location>
        <begin position="130"/>
        <end position="145"/>
    </location>
</feature>
<keyword evidence="3" id="KW-1185">Reference proteome</keyword>
<proteinExistence type="predicted"/>
<accession>A0ABQ5KHM8</accession>
<dbReference type="EMBL" id="BQXS01002376">
    <property type="protein sequence ID" value="GKT32022.1"/>
    <property type="molecule type" value="Genomic_DNA"/>
</dbReference>